<dbReference type="PANTHER" id="PTHR22916:SF3">
    <property type="entry name" value="UDP-GLCNAC:BETAGAL BETA-1,3-N-ACETYLGLUCOSAMINYLTRANSFERASE-LIKE PROTEIN 1"/>
    <property type="match status" value="1"/>
</dbReference>
<dbReference type="InParanoid" id="A0A3G9JSB2"/>
<proteinExistence type="predicted"/>
<dbReference type="Gene3D" id="3.90.550.10">
    <property type="entry name" value="Spore Coat Polysaccharide Biosynthesis Protein SpsA, Chain A"/>
    <property type="match status" value="1"/>
</dbReference>
<name>A0A3G9JSB2_9FIRM</name>
<dbReference type="GO" id="GO:0016758">
    <property type="term" value="F:hexosyltransferase activity"/>
    <property type="evidence" value="ECO:0007669"/>
    <property type="project" value="UniProtKB-ARBA"/>
</dbReference>
<dbReference type="OrthoDB" id="9802649at2"/>
<dbReference type="AlphaFoldDB" id="A0A3G9JSB2"/>
<evidence type="ECO:0000313" key="2">
    <source>
        <dbReference type="EMBL" id="BBH27298.1"/>
    </source>
</evidence>
<keyword evidence="2" id="KW-0808">Transferase</keyword>
<dbReference type="FunCoup" id="A0A3G9JSB2">
    <property type="interactions" value="16"/>
</dbReference>
<dbReference type="InterPro" id="IPR001173">
    <property type="entry name" value="Glyco_trans_2-like"/>
</dbReference>
<keyword evidence="3" id="KW-1185">Reference proteome</keyword>
<feature type="domain" description="Glycosyltransferase 2-like" evidence="1">
    <location>
        <begin position="5"/>
        <end position="153"/>
    </location>
</feature>
<dbReference type="KEGG" id="ebm:SG0102_22320"/>
<accession>A0A3G9JSB2</accession>
<protein>
    <submittedName>
        <fullName evidence="2">Alpha-L-Rha alpha-1,3-L-rhamnosyltransferase</fullName>
    </submittedName>
</protein>
<dbReference type="RefSeq" id="WP_125120043.1">
    <property type="nucleotide sequence ID" value="NZ_AP019309.1"/>
</dbReference>
<organism evidence="2 3">
    <name type="scientific">Intestinibaculum porci</name>
    <dbReference type="NCBI Taxonomy" id="2487118"/>
    <lineage>
        <taxon>Bacteria</taxon>
        <taxon>Bacillati</taxon>
        <taxon>Bacillota</taxon>
        <taxon>Erysipelotrichia</taxon>
        <taxon>Erysipelotrichales</taxon>
        <taxon>Erysipelotrichaceae</taxon>
        <taxon>Intestinibaculum</taxon>
    </lineage>
</organism>
<evidence type="ECO:0000313" key="3">
    <source>
        <dbReference type="Proteomes" id="UP000268059"/>
    </source>
</evidence>
<dbReference type="EMBL" id="AP019309">
    <property type="protein sequence ID" value="BBH27298.1"/>
    <property type="molecule type" value="Genomic_DNA"/>
</dbReference>
<sequence length="297" mass="34326">MKVQVLMSTYNGERYLEPQLKSLFNQKDVDVCVLVRDDGSTDATIDILHAWSLSHDLTYYQGENLKPARSFMHLISQAGEADYYAFCDQDDVWDDDKLMMAINALKDHKEPALYMSATKIVDENLHYIETKPVNTYHTLENAMIKNEATGCTQVFNDALLKVMQRYTPSFIKMHDSWITRVTYAIGGFVYIDDHAYINYRQHGDNVLGYKEPKLKKLLGQLKEAFGDHVRIRQNIALELLQGYSDLITPEAMPLIKAFSDYPTNKASKRYLLHDPLLKTPYSNINKRIRLAIRLNKF</sequence>
<dbReference type="SUPFAM" id="SSF53448">
    <property type="entry name" value="Nucleotide-diphospho-sugar transferases"/>
    <property type="match status" value="1"/>
</dbReference>
<evidence type="ECO:0000259" key="1">
    <source>
        <dbReference type="Pfam" id="PF00535"/>
    </source>
</evidence>
<dbReference type="InterPro" id="IPR029044">
    <property type="entry name" value="Nucleotide-diphossugar_trans"/>
</dbReference>
<dbReference type="PANTHER" id="PTHR22916">
    <property type="entry name" value="GLYCOSYLTRANSFERASE"/>
    <property type="match status" value="1"/>
</dbReference>
<gene>
    <name evidence="2" type="ORF">SG0102_22320</name>
</gene>
<dbReference type="Proteomes" id="UP000268059">
    <property type="component" value="Chromosome"/>
</dbReference>
<reference evidence="2 3" key="1">
    <citation type="submission" date="2018-11" db="EMBL/GenBank/DDBJ databases">
        <title>Novel Erysipelotrichaceae bacterium isolated from small intestine of a swine.</title>
        <authorList>
            <person name="Kim J.S."/>
            <person name="Choe H."/>
            <person name="Lee Y.R."/>
            <person name="Kim K.M."/>
            <person name="Park D.S."/>
        </authorList>
    </citation>
    <scope>NUCLEOTIDE SEQUENCE [LARGE SCALE GENOMIC DNA]</scope>
    <source>
        <strain evidence="2 3">SG0102</strain>
    </source>
</reference>
<dbReference type="Pfam" id="PF00535">
    <property type="entry name" value="Glycos_transf_2"/>
    <property type="match status" value="1"/>
</dbReference>